<dbReference type="OrthoDB" id="416786at2759"/>
<reference evidence="2" key="1">
    <citation type="submission" date="2021-07" db="EMBL/GenBank/DDBJ databases">
        <authorList>
            <person name="Branca A.L. A."/>
        </authorList>
    </citation>
    <scope>NUCLEOTIDE SEQUENCE</scope>
</reference>
<evidence type="ECO:0000256" key="1">
    <source>
        <dbReference type="SAM" id="MobiDB-lite"/>
    </source>
</evidence>
<comment type="caution">
    <text evidence="2">The sequence shown here is derived from an EMBL/GenBank/DDBJ whole genome shotgun (WGS) entry which is preliminary data.</text>
</comment>
<feature type="region of interest" description="Disordered" evidence="1">
    <location>
        <begin position="47"/>
        <end position="67"/>
    </location>
</feature>
<organism evidence="2 3">
    <name type="scientific">Penicillium salamii</name>
    <dbReference type="NCBI Taxonomy" id="1612424"/>
    <lineage>
        <taxon>Eukaryota</taxon>
        <taxon>Fungi</taxon>
        <taxon>Dikarya</taxon>
        <taxon>Ascomycota</taxon>
        <taxon>Pezizomycotina</taxon>
        <taxon>Eurotiomycetes</taxon>
        <taxon>Eurotiomycetidae</taxon>
        <taxon>Eurotiales</taxon>
        <taxon>Aspergillaceae</taxon>
        <taxon>Penicillium</taxon>
    </lineage>
</organism>
<dbReference type="AlphaFoldDB" id="A0A9W4IE21"/>
<dbReference type="EMBL" id="CAJVPD010000044">
    <property type="protein sequence ID" value="CAG8268624.1"/>
    <property type="molecule type" value="Genomic_DNA"/>
</dbReference>
<sequence length="228" mass="25870">MSSSTEYLRGLEGTLVTFDAVTEPTFSLPAQTWIIMKKLGEESKRLTSEDIARGRGPSDTAGKFLCRPAGGKDDGTRAFLRIYQQIPIAGTESKKRAIRAGQAVETPPDLPELKVFLKSTEINCEVVPRLLGYQQRRQGHNEGVPGGYITYILWAHVPGKSLDLTGFWRLPFIDRETIRDKFRQVYEKFLQCGYKPSMAGSSKIIYYKLRRQMHICGFKHVVPYHEPQ</sequence>
<dbReference type="Proteomes" id="UP001152592">
    <property type="component" value="Unassembled WGS sequence"/>
</dbReference>
<evidence type="ECO:0000313" key="3">
    <source>
        <dbReference type="Proteomes" id="UP001152592"/>
    </source>
</evidence>
<evidence type="ECO:0000313" key="2">
    <source>
        <dbReference type="EMBL" id="CAG8268624.1"/>
    </source>
</evidence>
<gene>
    <name evidence="2" type="ORF">PSALAMII_LOCUS1114</name>
</gene>
<name>A0A9W4IE21_9EURO</name>
<proteinExistence type="predicted"/>
<protein>
    <submittedName>
        <fullName evidence="2">Uncharacterized protein</fullName>
    </submittedName>
</protein>
<accession>A0A9W4IE21</accession>